<evidence type="ECO:0000313" key="5">
    <source>
        <dbReference type="EMBL" id="KAL1526216.1"/>
    </source>
</evidence>
<sequence length="251" mass="26218">MPATSLVAGAVAIVTGGSGAIGRAISGSLALSDRTVVITGRRRDALEAAAESIVREARRPVRVIPMPCDVTDEEEVGRLFDRVASDHGPCGLLVNCAGIAIGGQTESLSSHDFSRVLAVNVLAPFICSKFAIRQMKARGGGRIINIGSISAESPRPDSAPYTTSKFALAGLTRSLALDGRQHNIAVGIIHPGNVISELLSPEEIERRRKTEGFISPDDVAACVQTMAGLPLSANVLEMSVMPTSQPLVGRG</sequence>
<dbReference type="SMART" id="SM00822">
    <property type="entry name" value="PKS_KR"/>
    <property type="match status" value="1"/>
</dbReference>
<feature type="domain" description="Ketoreductase" evidence="4">
    <location>
        <begin position="10"/>
        <end position="197"/>
    </location>
</feature>
<dbReference type="PRINTS" id="PR00081">
    <property type="entry name" value="GDHRDH"/>
</dbReference>
<dbReference type="PRINTS" id="PR00080">
    <property type="entry name" value="SDRFAMILY"/>
</dbReference>
<dbReference type="Gene3D" id="3.40.50.720">
    <property type="entry name" value="NAD(P)-binding Rossmann-like Domain"/>
    <property type="match status" value="1"/>
</dbReference>
<protein>
    <recommendedName>
        <fullName evidence="4">Ketoreductase domain-containing protein</fullName>
    </recommendedName>
</protein>
<dbReference type="PANTHER" id="PTHR43669">
    <property type="entry name" value="5-KETO-D-GLUCONATE 5-REDUCTASE"/>
    <property type="match status" value="1"/>
</dbReference>
<comment type="similarity">
    <text evidence="1 3">Belongs to the short-chain dehydrogenases/reductases (SDR) family.</text>
</comment>
<evidence type="ECO:0000259" key="4">
    <source>
        <dbReference type="SMART" id="SM00822"/>
    </source>
</evidence>
<dbReference type="InterPro" id="IPR036291">
    <property type="entry name" value="NAD(P)-bd_dom_sf"/>
</dbReference>
<dbReference type="PROSITE" id="PS00061">
    <property type="entry name" value="ADH_SHORT"/>
    <property type="match status" value="1"/>
</dbReference>
<dbReference type="GO" id="GO:0016491">
    <property type="term" value="F:oxidoreductase activity"/>
    <property type="evidence" value="ECO:0007669"/>
    <property type="project" value="UniProtKB-KW"/>
</dbReference>
<evidence type="ECO:0000256" key="3">
    <source>
        <dbReference type="RuleBase" id="RU000363"/>
    </source>
</evidence>
<name>A0AB34JZY0_PRYPA</name>
<dbReference type="Proteomes" id="UP001515480">
    <property type="component" value="Unassembled WGS sequence"/>
</dbReference>
<reference evidence="5 6" key="1">
    <citation type="journal article" date="2024" name="Science">
        <title>Giant polyketide synthase enzymes in the biosynthesis of giant marine polyether toxins.</title>
        <authorList>
            <person name="Fallon T.R."/>
            <person name="Shende V.V."/>
            <person name="Wierzbicki I.H."/>
            <person name="Pendleton A.L."/>
            <person name="Watervoot N.F."/>
            <person name="Auber R.P."/>
            <person name="Gonzalez D.J."/>
            <person name="Wisecaver J.H."/>
            <person name="Moore B.S."/>
        </authorList>
    </citation>
    <scope>NUCLEOTIDE SEQUENCE [LARGE SCALE GENOMIC DNA]</scope>
    <source>
        <strain evidence="5 6">12B1</strain>
    </source>
</reference>
<keyword evidence="2" id="KW-0560">Oxidoreductase</keyword>
<dbReference type="CDD" id="cd05233">
    <property type="entry name" value="SDR_c"/>
    <property type="match status" value="1"/>
</dbReference>
<dbReference type="InterPro" id="IPR002347">
    <property type="entry name" value="SDR_fam"/>
</dbReference>
<dbReference type="EMBL" id="JBGBPQ010000003">
    <property type="protein sequence ID" value="KAL1526216.1"/>
    <property type="molecule type" value="Genomic_DNA"/>
</dbReference>
<comment type="caution">
    <text evidence="5">The sequence shown here is derived from an EMBL/GenBank/DDBJ whole genome shotgun (WGS) entry which is preliminary data.</text>
</comment>
<gene>
    <name evidence="5" type="ORF">AB1Y20_014942</name>
</gene>
<evidence type="ECO:0000313" key="6">
    <source>
        <dbReference type="Proteomes" id="UP001515480"/>
    </source>
</evidence>
<evidence type="ECO:0000256" key="2">
    <source>
        <dbReference type="ARBA" id="ARBA00023002"/>
    </source>
</evidence>
<dbReference type="Pfam" id="PF00106">
    <property type="entry name" value="adh_short"/>
    <property type="match status" value="1"/>
</dbReference>
<organism evidence="5 6">
    <name type="scientific">Prymnesium parvum</name>
    <name type="common">Toxic golden alga</name>
    <dbReference type="NCBI Taxonomy" id="97485"/>
    <lineage>
        <taxon>Eukaryota</taxon>
        <taxon>Haptista</taxon>
        <taxon>Haptophyta</taxon>
        <taxon>Prymnesiophyceae</taxon>
        <taxon>Prymnesiales</taxon>
        <taxon>Prymnesiaceae</taxon>
        <taxon>Prymnesium</taxon>
    </lineage>
</organism>
<dbReference type="SUPFAM" id="SSF51735">
    <property type="entry name" value="NAD(P)-binding Rossmann-fold domains"/>
    <property type="match status" value="1"/>
</dbReference>
<dbReference type="AlphaFoldDB" id="A0AB34JZY0"/>
<evidence type="ECO:0000256" key="1">
    <source>
        <dbReference type="ARBA" id="ARBA00006484"/>
    </source>
</evidence>
<dbReference type="InterPro" id="IPR057326">
    <property type="entry name" value="KR_dom"/>
</dbReference>
<proteinExistence type="inferred from homology"/>
<keyword evidence="6" id="KW-1185">Reference proteome</keyword>
<dbReference type="InterPro" id="IPR020904">
    <property type="entry name" value="Sc_DH/Rdtase_CS"/>
</dbReference>
<dbReference type="PANTHER" id="PTHR43669:SF3">
    <property type="entry name" value="ALCOHOL DEHYDROGENASE, PUTATIVE (AFU_ORTHOLOGUE AFUA_3G03445)-RELATED"/>
    <property type="match status" value="1"/>
</dbReference>
<accession>A0AB34JZY0</accession>